<feature type="binding site" evidence="18">
    <location>
        <position position="415"/>
    </location>
    <ligand>
        <name>Mg(2+)</name>
        <dbReference type="ChEBI" id="CHEBI:18420"/>
        <label>1</label>
    </ligand>
</feature>
<evidence type="ECO:0000313" key="23">
    <source>
        <dbReference type="EMBL" id="EHR37270.1"/>
    </source>
</evidence>
<comment type="function">
    <text evidence="1">Is required not only for elongation of protein synthesis but also for the initiation of all mRNA translation through initiator tRNA(fMet) aminoacylation.</text>
</comment>
<dbReference type="STRING" id="883113.HMPREF9708_00831"/>
<dbReference type="SUPFAM" id="SSF55681">
    <property type="entry name" value="Class II aaRS and biotin synthetases"/>
    <property type="match status" value="1"/>
</dbReference>
<keyword evidence="6 18" id="KW-0963">Cytoplasm</keyword>
<dbReference type="GO" id="GO:0000287">
    <property type="term" value="F:magnesium ion binding"/>
    <property type="evidence" value="ECO:0007669"/>
    <property type="project" value="UniProtKB-UniRule"/>
</dbReference>
<dbReference type="PANTHER" id="PTHR42918:SF15">
    <property type="entry name" value="LYSINE--TRNA LIGASE, CHLOROPLASTIC_MITOCHONDRIAL"/>
    <property type="match status" value="1"/>
</dbReference>
<evidence type="ECO:0000256" key="15">
    <source>
        <dbReference type="ARBA" id="ARBA00023146"/>
    </source>
</evidence>
<evidence type="ECO:0000313" key="24">
    <source>
        <dbReference type="Proteomes" id="UP000006190"/>
    </source>
</evidence>
<dbReference type="HAMAP" id="MF_00252">
    <property type="entry name" value="Lys_tRNA_synth_class2"/>
    <property type="match status" value="1"/>
</dbReference>
<keyword evidence="7 19" id="KW-0820">tRNA-binding</keyword>
<dbReference type="InterPro" id="IPR002313">
    <property type="entry name" value="Lys-tRNA-ligase_II"/>
</dbReference>
<keyword evidence="13 19" id="KW-0694">RNA-binding</keyword>
<keyword evidence="8 18" id="KW-0436">Ligase</keyword>
<evidence type="ECO:0000256" key="5">
    <source>
        <dbReference type="ARBA" id="ARBA00011738"/>
    </source>
</evidence>
<dbReference type="GO" id="GO:0004825">
    <property type="term" value="F:methionine-tRNA ligase activity"/>
    <property type="evidence" value="ECO:0007669"/>
    <property type="project" value="UniProtKB-EC"/>
</dbReference>
<evidence type="ECO:0000259" key="22">
    <source>
        <dbReference type="PROSITE" id="PS50886"/>
    </source>
</evidence>
<organism evidence="23 24">
    <name type="scientific">Facklamia languida CCUG 37842</name>
    <dbReference type="NCBI Taxonomy" id="883113"/>
    <lineage>
        <taxon>Bacteria</taxon>
        <taxon>Bacillati</taxon>
        <taxon>Bacillota</taxon>
        <taxon>Bacilli</taxon>
        <taxon>Lactobacillales</taxon>
        <taxon>Aerococcaceae</taxon>
        <taxon>Facklamia</taxon>
    </lineage>
</organism>
<evidence type="ECO:0000256" key="17">
    <source>
        <dbReference type="ARBA" id="ARBA00048573"/>
    </source>
</evidence>
<comment type="subcellular location">
    <subcellularLocation>
        <location evidence="2 18">Cytoplasm</location>
    </subcellularLocation>
</comment>
<evidence type="ECO:0000256" key="12">
    <source>
        <dbReference type="ARBA" id="ARBA00022842"/>
    </source>
</evidence>
<comment type="similarity">
    <text evidence="4 18">Belongs to the class-II aminoacyl-tRNA synthetase family.</text>
</comment>
<evidence type="ECO:0000256" key="14">
    <source>
        <dbReference type="ARBA" id="ARBA00022917"/>
    </source>
</evidence>
<evidence type="ECO:0000256" key="2">
    <source>
        <dbReference type="ARBA" id="ARBA00004496"/>
    </source>
</evidence>
<keyword evidence="24" id="KW-1185">Reference proteome</keyword>
<evidence type="ECO:0000256" key="8">
    <source>
        <dbReference type="ARBA" id="ARBA00022598"/>
    </source>
</evidence>
<dbReference type="RefSeq" id="WP_006308938.1">
    <property type="nucleotide sequence ID" value="NZ_JH601133.1"/>
</dbReference>
<comment type="catalytic activity">
    <reaction evidence="16">
        <text>tRNA(Met) + L-methionine + ATP = L-methionyl-tRNA(Met) + AMP + diphosphate</text>
        <dbReference type="Rhea" id="RHEA:13481"/>
        <dbReference type="Rhea" id="RHEA-COMP:9667"/>
        <dbReference type="Rhea" id="RHEA-COMP:9698"/>
        <dbReference type="ChEBI" id="CHEBI:30616"/>
        <dbReference type="ChEBI" id="CHEBI:33019"/>
        <dbReference type="ChEBI" id="CHEBI:57844"/>
        <dbReference type="ChEBI" id="CHEBI:78442"/>
        <dbReference type="ChEBI" id="CHEBI:78530"/>
        <dbReference type="ChEBI" id="CHEBI:456215"/>
        <dbReference type="EC" id="6.1.1.10"/>
    </reaction>
</comment>
<evidence type="ECO:0000256" key="10">
    <source>
        <dbReference type="ARBA" id="ARBA00022741"/>
    </source>
</evidence>
<feature type="domain" description="TRNA-binding" evidence="22">
    <location>
        <begin position="549"/>
        <end position="654"/>
    </location>
</feature>
<keyword evidence="12 18" id="KW-0460">Magnesium</keyword>
<keyword evidence="10 18" id="KW-0547">Nucleotide-binding</keyword>
<dbReference type="FunFam" id="3.30.930.10:FF:000001">
    <property type="entry name" value="Lysine--tRNA ligase"/>
    <property type="match status" value="1"/>
</dbReference>
<dbReference type="CDD" id="cd02800">
    <property type="entry name" value="tRNA_bind_EcMetRS_like"/>
    <property type="match status" value="1"/>
</dbReference>
<comment type="cofactor">
    <cofactor evidence="18 20">
        <name>Mg(2+)</name>
        <dbReference type="ChEBI" id="CHEBI:18420"/>
    </cofactor>
    <text evidence="18 20">Binds 3 Mg(2+) ions per subunit.</text>
</comment>
<evidence type="ECO:0000256" key="16">
    <source>
        <dbReference type="ARBA" id="ARBA00047364"/>
    </source>
</evidence>
<dbReference type="CDD" id="cd00775">
    <property type="entry name" value="LysRS_core"/>
    <property type="match status" value="1"/>
</dbReference>
<evidence type="ECO:0000256" key="6">
    <source>
        <dbReference type="ARBA" id="ARBA00022490"/>
    </source>
</evidence>
<keyword evidence="11 18" id="KW-0067">ATP-binding</keyword>
<dbReference type="InterPro" id="IPR018149">
    <property type="entry name" value="Lys-tRNA-synth_II_C"/>
</dbReference>
<dbReference type="OrthoDB" id="9801152at2"/>
<evidence type="ECO:0000256" key="19">
    <source>
        <dbReference type="PROSITE-ProRule" id="PRU00209"/>
    </source>
</evidence>
<accession>H3NIZ2</accession>
<comment type="similarity">
    <text evidence="3">Belongs to the class-I aminoacyl-tRNA synthetase family. MetG type 2B subfamily.</text>
</comment>
<dbReference type="FunFam" id="2.40.50.140:FF:000024">
    <property type="entry name" value="Lysine--tRNA ligase"/>
    <property type="match status" value="1"/>
</dbReference>
<evidence type="ECO:0000256" key="13">
    <source>
        <dbReference type="ARBA" id="ARBA00022884"/>
    </source>
</evidence>
<dbReference type="InterPro" id="IPR002547">
    <property type="entry name" value="tRNA-bd_dom"/>
</dbReference>
<dbReference type="Gene3D" id="2.40.50.140">
    <property type="entry name" value="Nucleic acid-binding proteins"/>
    <property type="match status" value="2"/>
</dbReference>
<dbReference type="InterPro" id="IPR012340">
    <property type="entry name" value="NA-bd_OB-fold"/>
</dbReference>
<comment type="caution">
    <text evidence="23">The sequence shown here is derived from an EMBL/GenBank/DDBJ whole genome shotgun (WGS) entry which is preliminary data.</text>
</comment>
<gene>
    <name evidence="18" type="primary">lysS</name>
    <name evidence="23" type="ORF">HMPREF9708_00831</name>
</gene>
<dbReference type="InterPro" id="IPR006195">
    <property type="entry name" value="aa-tRNA-synth_II"/>
</dbReference>
<evidence type="ECO:0000259" key="21">
    <source>
        <dbReference type="PROSITE" id="PS50862"/>
    </source>
</evidence>
<evidence type="ECO:0000256" key="9">
    <source>
        <dbReference type="ARBA" id="ARBA00022723"/>
    </source>
</evidence>
<dbReference type="PANTHER" id="PTHR42918">
    <property type="entry name" value="LYSYL-TRNA SYNTHETASE"/>
    <property type="match status" value="1"/>
</dbReference>
<dbReference type="GO" id="GO:0005829">
    <property type="term" value="C:cytosol"/>
    <property type="evidence" value="ECO:0007669"/>
    <property type="project" value="TreeGrafter"/>
</dbReference>
<dbReference type="GO" id="GO:0006430">
    <property type="term" value="P:lysyl-tRNA aminoacylation"/>
    <property type="evidence" value="ECO:0007669"/>
    <property type="project" value="UniProtKB-UniRule"/>
</dbReference>
<dbReference type="GO" id="GO:0016740">
    <property type="term" value="F:transferase activity"/>
    <property type="evidence" value="ECO:0007669"/>
    <property type="project" value="UniProtKB-ARBA"/>
</dbReference>
<evidence type="ECO:0000256" key="7">
    <source>
        <dbReference type="ARBA" id="ARBA00022555"/>
    </source>
</evidence>
<protein>
    <recommendedName>
        <fullName evidence="18">Lysine--tRNA ligase</fullName>
        <ecNumber evidence="18">6.1.1.6</ecNumber>
    </recommendedName>
    <alternativeName>
        <fullName evidence="18">Lysyl-tRNA synthetase</fullName>
        <shortName evidence="18">LysRS</shortName>
    </alternativeName>
</protein>
<dbReference type="PATRIC" id="fig|883113.3.peg.829"/>
<dbReference type="Pfam" id="PF01588">
    <property type="entry name" value="tRNA_bind"/>
    <property type="match status" value="1"/>
</dbReference>
<evidence type="ECO:0000256" key="3">
    <source>
        <dbReference type="ARBA" id="ARBA00005328"/>
    </source>
</evidence>
<dbReference type="EMBL" id="AGEG01000009">
    <property type="protein sequence ID" value="EHR37270.1"/>
    <property type="molecule type" value="Genomic_DNA"/>
</dbReference>
<dbReference type="Proteomes" id="UP000006190">
    <property type="component" value="Unassembled WGS sequence"/>
</dbReference>
<dbReference type="NCBIfam" id="NF001756">
    <property type="entry name" value="PRK00484.1"/>
    <property type="match status" value="1"/>
</dbReference>
<dbReference type="GO" id="GO:0004824">
    <property type="term" value="F:lysine-tRNA ligase activity"/>
    <property type="evidence" value="ECO:0007669"/>
    <property type="project" value="UniProtKB-UniRule"/>
</dbReference>
<evidence type="ECO:0000256" key="4">
    <source>
        <dbReference type="ARBA" id="ARBA00008226"/>
    </source>
</evidence>
<feature type="binding site" evidence="18">
    <location>
        <position position="422"/>
    </location>
    <ligand>
        <name>Mg(2+)</name>
        <dbReference type="ChEBI" id="CHEBI:18420"/>
        <label>1</label>
    </ligand>
</feature>
<dbReference type="AlphaFoldDB" id="H3NIZ2"/>
<comment type="catalytic activity">
    <reaction evidence="17 18 20">
        <text>tRNA(Lys) + L-lysine + ATP = L-lysyl-tRNA(Lys) + AMP + diphosphate</text>
        <dbReference type="Rhea" id="RHEA:20792"/>
        <dbReference type="Rhea" id="RHEA-COMP:9696"/>
        <dbReference type="Rhea" id="RHEA-COMP:9697"/>
        <dbReference type="ChEBI" id="CHEBI:30616"/>
        <dbReference type="ChEBI" id="CHEBI:32551"/>
        <dbReference type="ChEBI" id="CHEBI:33019"/>
        <dbReference type="ChEBI" id="CHEBI:78442"/>
        <dbReference type="ChEBI" id="CHEBI:78529"/>
        <dbReference type="ChEBI" id="CHEBI:456215"/>
        <dbReference type="EC" id="6.1.1.6"/>
    </reaction>
</comment>
<dbReference type="SUPFAM" id="SSF50249">
    <property type="entry name" value="Nucleic acid-binding proteins"/>
    <property type="match status" value="2"/>
</dbReference>
<dbReference type="EC" id="6.1.1.6" evidence="18"/>
<dbReference type="NCBIfam" id="TIGR00499">
    <property type="entry name" value="lysS_bact"/>
    <property type="match status" value="1"/>
</dbReference>
<dbReference type="GO" id="GO:0006431">
    <property type="term" value="P:methionyl-tRNA aminoacylation"/>
    <property type="evidence" value="ECO:0007669"/>
    <property type="project" value="InterPro"/>
</dbReference>
<dbReference type="PROSITE" id="PS50886">
    <property type="entry name" value="TRBD"/>
    <property type="match status" value="1"/>
</dbReference>
<dbReference type="GO" id="GO:0005524">
    <property type="term" value="F:ATP binding"/>
    <property type="evidence" value="ECO:0007669"/>
    <property type="project" value="UniProtKB-UniRule"/>
</dbReference>
<evidence type="ECO:0000256" key="1">
    <source>
        <dbReference type="ARBA" id="ARBA00003314"/>
    </source>
</evidence>
<evidence type="ECO:0000256" key="11">
    <source>
        <dbReference type="ARBA" id="ARBA00022840"/>
    </source>
</evidence>
<feature type="binding site" evidence="18">
    <location>
        <position position="422"/>
    </location>
    <ligand>
        <name>Mg(2+)</name>
        <dbReference type="ChEBI" id="CHEBI:18420"/>
        <label>2</label>
    </ligand>
</feature>
<dbReference type="HOGENOM" id="CLU_008255_6_1_9"/>
<dbReference type="InterPro" id="IPR045864">
    <property type="entry name" value="aa-tRNA-synth_II/BPL/LPL"/>
</dbReference>
<dbReference type="CDD" id="cd04322">
    <property type="entry name" value="LysRS_N"/>
    <property type="match status" value="1"/>
</dbReference>
<dbReference type="GO" id="GO:0140096">
    <property type="term" value="F:catalytic activity, acting on a protein"/>
    <property type="evidence" value="ECO:0007669"/>
    <property type="project" value="UniProtKB-ARBA"/>
</dbReference>
<reference evidence="23 24" key="1">
    <citation type="submission" date="2012-01" db="EMBL/GenBank/DDBJ databases">
        <title>The Genome Sequence of Facklamia languida CCUG 37842.</title>
        <authorList>
            <consortium name="The Broad Institute Genome Sequencing Platform"/>
            <person name="Earl A."/>
            <person name="Ward D."/>
            <person name="Feldgarden M."/>
            <person name="Gevers D."/>
            <person name="Huys G."/>
            <person name="Young S.K."/>
            <person name="Zeng Q."/>
            <person name="Gargeya S."/>
            <person name="Fitzgerald M."/>
            <person name="Haas B."/>
            <person name="Abouelleil A."/>
            <person name="Alvarado L."/>
            <person name="Arachchi H.M."/>
            <person name="Berlin A."/>
            <person name="Chapman S.B."/>
            <person name="Gearin G."/>
            <person name="Goldberg J."/>
            <person name="Griggs A."/>
            <person name="Gujja S."/>
            <person name="Hansen M."/>
            <person name="Heiman D."/>
            <person name="Howarth C."/>
            <person name="Larimer J."/>
            <person name="Lui A."/>
            <person name="MacDonald P.J.P."/>
            <person name="McCowen C."/>
            <person name="Montmayeur A."/>
            <person name="Murphy C."/>
            <person name="Neiman D."/>
            <person name="Pearson M."/>
            <person name="Priest M."/>
            <person name="Roberts A."/>
            <person name="Saif S."/>
            <person name="Shea T."/>
            <person name="Sisk P."/>
            <person name="Stolte C."/>
            <person name="Sykes S."/>
            <person name="Wortman J."/>
            <person name="Nusbaum C."/>
            <person name="Birren B."/>
        </authorList>
    </citation>
    <scope>NUCLEOTIDE SEQUENCE [LARGE SCALE GENOMIC DNA]</scope>
    <source>
        <strain evidence="23 24">CCUG 37842</strain>
    </source>
</reference>
<dbReference type="InterPro" id="IPR004495">
    <property type="entry name" value="Met-tRNA-synth_bsu_C"/>
</dbReference>
<dbReference type="InterPro" id="IPR044136">
    <property type="entry name" value="Lys-tRNA-ligase_II_N"/>
</dbReference>
<dbReference type="eggNOG" id="COG1190">
    <property type="taxonomic scope" value="Bacteria"/>
</dbReference>
<dbReference type="PRINTS" id="PR00982">
    <property type="entry name" value="TRNASYNTHLYS"/>
</dbReference>
<proteinExistence type="inferred from homology"/>
<keyword evidence="14 18" id="KW-0648">Protein biosynthesis</keyword>
<keyword evidence="9 18" id="KW-0479">Metal-binding</keyword>
<dbReference type="PROSITE" id="PS50862">
    <property type="entry name" value="AA_TRNA_LIGASE_II"/>
    <property type="match status" value="1"/>
</dbReference>
<evidence type="ECO:0000256" key="20">
    <source>
        <dbReference type="RuleBase" id="RU000336"/>
    </source>
</evidence>
<dbReference type="InterPro" id="IPR004365">
    <property type="entry name" value="NA-bd_OB_tRNA"/>
</dbReference>
<evidence type="ECO:0000256" key="18">
    <source>
        <dbReference type="HAMAP-Rule" id="MF_00252"/>
    </source>
</evidence>
<comment type="subunit">
    <text evidence="5 18">Homodimer.</text>
</comment>
<dbReference type="GO" id="GO:0000049">
    <property type="term" value="F:tRNA binding"/>
    <property type="evidence" value="ECO:0007669"/>
    <property type="project" value="UniProtKB-UniRule"/>
</dbReference>
<dbReference type="Pfam" id="PF00152">
    <property type="entry name" value="tRNA-synt_2"/>
    <property type="match status" value="1"/>
</dbReference>
<sequence length="654" mass="74995">MTDQEHSGTTIEEMNDQLQVRRQKMREMQEAGVNPFAAGFERHHYSQDLLEEYEALDKEAFDERDPIEVAIAGRIVSKRGKGKAGFAHIQDMKGRIQIYVRKDQIGDDAFVWWKACDLGDIVGVKGHVFKTNTGELSVKAQDFIPLTKALRPLPDKFHGLTNVEQRYRQRYLDLIANQDSYDRFVKRSQIIREIRHYLDDRDYLEVETPVLHNLAGGAAARPFITHHNALDMELYLRIALELHLKRLVVGGMERVYEISRVFRNEGIDTTHNPEFTMLEVYTAYTVFTDVMDLVEGLVREVASKVLGQTTLTYEDHTIDLGTAWQRRHMVDLIKEATGVDFWQEMTLEEAKTLAKDHQVPVEDHEQSVGHIINKFFEEKVEERLIQPTFVYGHPVEISPLARKNQEDPRFTDRFELFIVGKEYANAFTELTDPIDQRQRFEAQMAEKNAGNDEAQPMDEDFIEALEHGMPPTGGLGIGIDRLVMLLTNSSSIRDVLLFPTMKPIGLEKAENSNSSKETYETYDKLTTEKIDFLKVKVEPLFEDMVDFDTFSKSDFRVVKVKNCEEVPKSKKLLKFTLDDGSEKERVILSGIKEYYSAESLIGKTLLAICNLPPRKMMGIDSEGMIISAICEYDGEEKLNLIMLDDNIPAGSKLY</sequence>
<keyword evidence="15 18" id="KW-0030">Aminoacyl-tRNA synthetase</keyword>
<dbReference type="Pfam" id="PF01336">
    <property type="entry name" value="tRNA_anti-codon"/>
    <property type="match status" value="1"/>
</dbReference>
<dbReference type="InterPro" id="IPR004364">
    <property type="entry name" value="Aa-tRNA-synt_II"/>
</dbReference>
<feature type="domain" description="Aminoacyl-transfer RNA synthetases class-II family profile" evidence="21">
    <location>
        <begin position="187"/>
        <end position="503"/>
    </location>
</feature>
<dbReference type="Gene3D" id="3.30.930.10">
    <property type="entry name" value="Bira Bifunctional Protein, Domain 2"/>
    <property type="match status" value="1"/>
</dbReference>
<dbReference type="FunFam" id="2.40.50.140:FF:000042">
    <property type="entry name" value="Methionine--tRNA ligase"/>
    <property type="match status" value="1"/>
</dbReference>
<name>H3NIZ2_9LACT</name>